<gene>
    <name evidence="1" type="ORF">KUF71_020654</name>
</gene>
<evidence type="ECO:0000313" key="2">
    <source>
        <dbReference type="Proteomes" id="UP001219518"/>
    </source>
</evidence>
<comment type="caution">
    <text evidence="1">The sequence shown here is derived from an EMBL/GenBank/DDBJ whole genome shotgun (WGS) entry which is preliminary data.</text>
</comment>
<evidence type="ECO:0000313" key="1">
    <source>
        <dbReference type="EMBL" id="KAK3910950.1"/>
    </source>
</evidence>
<organism evidence="1 2">
    <name type="scientific">Frankliniella fusca</name>
    <dbReference type="NCBI Taxonomy" id="407009"/>
    <lineage>
        <taxon>Eukaryota</taxon>
        <taxon>Metazoa</taxon>
        <taxon>Ecdysozoa</taxon>
        <taxon>Arthropoda</taxon>
        <taxon>Hexapoda</taxon>
        <taxon>Insecta</taxon>
        <taxon>Pterygota</taxon>
        <taxon>Neoptera</taxon>
        <taxon>Paraneoptera</taxon>
        <taxon>Thysanoptera</taxon>
        <taxon>Terebrantia</taxon>
        <taxon>Thripoidea</taxon>
        <taxon>Thripidae</taxon>
        <taxon>Frankliniella</taxon>
    </lineage>
</organism>
<accession>A0AAE1GZV2</accession>
<sequence>MVLGMLCEAEATPDTALTEALESLTVLDCDGASDSGLSGVSVGLSEGEGLGVLGLGAGLQEVARMIEEEPTSLSRLQYNVLLADNIASPRLSLLQCVRMGHLDAPAGPGRCTAPRHATPRSCRADLDLADLAHI</sequence>
<dbReference type="Proteomes" id="UP001219518">
    <property type="component" value="Unassembled WGS sequence"/>
</dbReference>
<keyword evidence="2" id="KW-1185">Reference proteome</keyword>
<dbReference type="EMBL" id="JAHWGI010000215">
    <property type="protein sequence ID" value="KAK3910950.1"/>
    <property type="molecule type" value="Genomic_DNA"/>
</dbReference>
<name>A0AAE1GZV2_9NEOP</name>
<protein>
    <submittedName>
        <fullName evidence="1">Ribokinase</fullName>
    </submittedName>
</protein>
<dbReference type="AlphaFoldDB" id="A0AAE1GZV2"/>
<proteinExistence type="predicted"/>
<reference evidence="1" key="1">
    <citation type="submission" date="2021-07" db="EMBL/GenBank/DDBJ databases">
        <authorList>
            <person name="Catto M.A."/>
            <person name="Jacobson A."/>
            <person name="Kennedy G."/>
            <person name="Labadie P."/>
            <person name="Hunt B.G."/>
            <person name="Srinivasan R."/>
        </authorList>
    </citation>
    <scope>NUCLEOTIDE SEQUENCE</scope>
    <source>
        <strain evidence="1">PL_HMW_Pooled</strain>
        <tissue evidence="1">Head</tissue>
    </source>
</reference>
<reference evidence="1" key="2">
    <citation type="journal article" date="2023" name="BMC Genomics">
        <title>Pest status, molecular evolution, and epigenetic factors derived from the genome assembly of Frankliniella fusca, a thysanopteran phytovirus vector.</title>
        <authorList>
            <person name="Catto M.A."/>
            <person name="Labadie P.E."/>
            <person name="Jacobson A.L."/>
            <person name="Kennedy G.G."/>
            <person name="Srinivasan R."/>
            <person name="Hunt B.G."/>
        </authorList>
    </citation>
    <scope>NUCLEOTIDE SEQUENCE</scope>
    <source>
        <strain evidence="1">PL_HMW_Pooled</strain>
    </source>
</reference>